<protein>
    <submittedName>
        <fullName evidence="6">TIGR03364 family FAD-dependent oxidoreductase</fullName>
    </submittedName>
</protein>
<evidence type="ECO:0000259" key="5">
    <source>
        <dbReference type="Pfam" id="PF01266"/>
    </source>
</evidence>
<organism evidence="6 7">
    <name type="scientific">Rubrivivax albus</name>
    <dbReference type="NCBI Taxonomy" id="2499835"/>
    <lineage>
        <taxon>Bacteria</taxon>
        <taxon>Pseudomonadati</taxon>
        <taxon>Pseudomonadota</taxon>
        <taxon>Betaproteobacteria</taxon>
        <taxon>Burkholderiales</taxon>
        <taxon>Sphaerotilaceae</taxon>
        <taxon>Rubrivivax</taxon>
    </lineage>
</organism>
<reference evidence="6 7" key="1">
    <citation type="submission" date="2019-01" db="EMBL/GenBank/DDBJ databases">
        <authorList>
            <person name="Chen W.-M."/>
        </authorList>
    </citation>
    <scope>NUCLEOTIDE SEQUENCE [LARGE SCALE GENOMIC DNA]</scope>
    <source>
        <strain evidence="6 7">ICH-3</strain>
    </source>
</reference>
<dbReference type="PANTHER" id="PTHR13847">
    <property type="entry name" value="SARCOSINE DEHYDROGENASE-RELATED"/>
    <property type="match status" value="1"/>
</dbReference>
<dbReference type="EMBL" id="SACT01000003">
    <property type="protein sequence ID" value="RVT51763.1"/>
    <property type="molecule type" value="Genomic_DNA"/>
</dbReference>
<evidence type="ECO:0000256" key="3">
    <source>
        <dbReference type="ARBA" id="ARBA00022630"/>
    </source>
</evidence>
<dbReference type="InterPro" id="IPR036188">
    <property type="entry name" value="FAD/NAD-bd_sf"/>
</dbReference>
<dbReference type="NCBIfam" id="TIGR03364">
    <property type="entry name" value="HpnW_proposed"/>
    <property type="match status" value="1"/>
</dbReference>
<evidence type="ECO:0000256" key="2">
    <source>
        <dbReference type="ARBA" id="ARBA00009410"/>
    </source>
</evidence>
<dbReference type="Gene3D" id="3.50.50.60">
    <property type="entry name" value="FAD/NAD(P)-binding domain"/>
    <property type="match status" value="1"/>
</dbReference>
<dbReference type="InterPro" id="IPR006076">
    <property type="entry name" value="FAD-dep_OxRdtase"/>
</dbReference>
<dbReference type="Proteomes" id="UP000288178">
    <property type="component" value="Unassembled WGS sequence"/>
</dbReference>
<comment type="cofactor">
    <cofactor evidence="1">
        <name>FAD</name>
        <dbReference type="ChEBI" id="CHEBI:57692"/>
    </cofactor>
</comment>
<feature type="domain" description="FAD dependent oxidoreductase" evidence="5">
    <location>
        <begin position="2"/>
        <end position="359"/>
    </location>
</feature>
<name>A0A437JWK1_9BURK</name>
<dbReference type="RefSeq" id="WP_128198764.1">
    <property type="nucleotide sequence ID" value="NZ_SACT01000003.1"/>
</dbReference>
<dbReference type="InterPro" id="IPR017741">
    <property type="entry name" value="FAD-dependent_OxRdtase_HpnW"/>
</dbReference>
<dbReference type="GO" id="GO:0005737">
    <property type="term" value="C:cytoplasm"/>
    <property type="evidence" value="ECO:0007669"/>
    <property type="project" value="TreeGrafter"/>
</dbReference>
<sequence length="364" mass="38684">MGAGIVGLAHALAAARRGLRVAVVERDHRCVGASIRNFGFVTVTGQPAGDTWRRARASRDIWARVAPQAGIAIEHSGLWLLAHRPRAAEVLKAFMRTPMAQGNELVDPSEAAARSPALRTDGATAAMWSPHELRVESRAAIPRLAAWLAEQHGVVFHWGEAVLEAGGGRVRTSARTLEAGRVVLCPGTALTGVAAPAIARHRLDLTRLQMLRVRPPPGFRLGSAVMADLSLVRYGGYAALPEAAPLLAQLQSEAAASLAAGIHLIVVQSADGTLVVGDSHHRFATPEPFADEQVDQLILKHLRESLKLDQVDVVERWTGVYPTGAPVDCVIEAPDADTRVVVVTSGTGASTAFGIAEEVFDGWE</sequence>
<evidence type="ECO:0000313" key="7">
    <source>
        <dbReference type="Proteomes" id="UP000288178"/>
    </source>
</evidence>
<dbReference type="GO" id="GO:0016491">
    <property type="term" value="F:oxidoreductase activity"/>
    <property type="evidence" value="ECO:0007669"/>
    <property type="project" value="UniProtKB-KW"/>
</dbReference>
<dbReference type="OrthoDB" id="9799943at2"/>
<accession>A0A437JWK1</accession>
<proteinExistence type="inferred from homology"/>
<gene>
    <name evidence="6" type="ORF">ENE75_12060</name>
</gene>
<keyword evidence="4" id="KW-0560">Oxidoreductase</keyword>
<evidence type="ECO:0000313" key="6">
    <source>
        <dbReference type="EMBL" id="RVT51763.1"/>
    </source>
</evidence>
<dbReference type="AlphaFoldDB" id="A0A437JWK1"/>
<keyword evidence="7" id="KW-1185">Reference proteome</keyword>
<dbReference type="SUPFAM" id="SSF51905">
    <property type="entry name" value="FAD/NAD(P)-binding domain"/>
    <property type="match status" value="1"/>
</dbReference>
<evidence type="ECO:0000256" key="4">
    <source>
        <dbReference type="ARBA" id="ARBA00023002"/>
    </source>
</evidence>
<comment type="caution">
    <text evidence="6">The sequence shown here is derived from an EMBL/GenBank/DDBJ whole genome shotgun (WGS) entry which is preliminary data.</text>
</comment>
<dbReference type="PANTHER" id="PTHR13847:SF286">
    <property type="entry name" value="D-AMINO ACID DEHYDROGENASE"/>
    <property type="match status" value="1"/>
</dbReference>
<evidence type="ECO:0000256" key="1">
    <source>
        <dbReference type="ARBA" id="ARBA00001974"/>
    </source>
</evidence>
<keyword evidence="3" id="KW-0285">Flavoprotein</keyword>
<dbReference type="Pfam" id="PF01266">
    <property type="entry name" value="DAO"/>
    <property type="match status" value="1"/>
</dbReference>
<comment type="similarity">
    <text evidence="2">Belongs to the DadA oxidoreductase family.</text>
</comment>
<dbReference type="Gene3D" id="3.30.9.10">
    <property type="entry name" value="D-Amino Acid Oxidase, subunit A, domain 2"/>
    <property type="match status" value="1"/>
</dbReference>